<keyword evidence="12" id="KW-0732">Signal</keyword>
<dbReference type="InterPro" id="IPR000757">
    <property type="entry name" value="Beta-glucanase-like"/>
</dbReference>
<dbReference type="Gene3D" id="2.60.120.200">
    <property type="match status" value="1"/>
</dbReference>
<dbReference type="InterPro" id="IPR050546">
    <property type="entry name" value="Glycosyl_Hydrlase_16"/>
</dbReference>
<feature type="chain" id="PRO_5024378318" description="endo-1,3(4)-beta-glucanase" evidence="12">
    <location>
        <begin position="19"/>
        <end position="318"/>
    </location>
</feature>
<evidence type="ECO:0000256" key="3">
    <source>
        <dbReference type="ARBA" id="ARBA00006865"/>
    </source>
</evidence>
<dbReference type="OrthoDB" id="192832at2759"/>
<evidence type="ECO:0000259" key="13">
    <source>
        <dbReference type="PROSITE" id="PS51762"/>
    </source>
</evidence>
<keyword evidence="8" id="KW-0624">Polysaccharide degradation</keyword>
<keyword evidence="9" id="KW-0472">Membrane</keyword>
<dbReference type="PANTHER" id="PTHR10963:SF24">
    <property type="entry name" value="GLYCOSIDASE C21B10.07-RELATED"/>
    <property type="match status" value="1"/>
</dbReference>
<dbReference type="AlphaFoldDB" id="A0A5M9M7G9"/>
<protein>
    <recommendedName>
        <fullName evidence="4">endo-1,3(4)-beta-glucanase</fullName>
        <ecNumber evidence="4">3.2.1.6</ecNumber>
    </recommendedName>
</protein>
<dbReference type="GO" id="GO:0052861">
    <property type="term" value="F:endo-1,3(4)-beta-glucanase activity"/>
    <property type="evidence" value="ECO:0007669"/>
    <property type="project" value="UniProtKB-EC"/>
</dbReference>
<keyword evidence="8" id="KW-0119">Carbohydrate metabolism</keyword>
<evidence type="ECO:0000256" key="4">
    <source>
        <dbReference type="ARBA" id="ARBA00012599"/>
    </source>
</evidence>
<dbReference type="PROSITE" id="PS51762">
    <property type="entry name" value="GH16_2"/>
    <property type="match status" value="1"/>
</dbReference>
<evidence type="ECO:0000256" key="11">
    <source>
        <dbReference type="ARBA" id="ARBA00023295"/>
    </source>
</evidence>
<keyword evidence="8" id="KW-0136">Cellulose degradation</keyword>
<evidence type="ECO:0000256" key="5">
    <source>
        <dbReference type="ARBA" id="ARBA00022475"/>
    </source>
</evidence>
<comment type="caution">
    <text evidence="14">The sequence shown here is derived from an EMBL/GenBank/DDBJ whole genome shotgun (WGS) entry which is preliminary data.</text>
</comment>
<dbReference type="RefSeq" id="XP_033420898.1">
    <property type="nucleotide sequence ID" value="XM_033576234.1"/>
</dbReference>
<dbReference type="VEuPathDB" id="FungiDB:EYZ11_013134"/>
<gene>
    <name evidence="14" type="ORF">ATNIH1004_011672</name>
</gene>
<dbReference type="FunFam" id="2.60.120.200:FF:000114">
    <property type="entry name" value="Probable endo-1,3(4)-beta-glucanase NFIA_089530"/>
    <property type="match status" value="1"/>
</dbReference>
<dbReference type="SUPFAM" id="SSF49899">
    <property type="entry name" value="Concanavalin A-like lectins/glucanases"/>
    <property type="match status" value="1"/>
</dbReference>
<dbReference type="Proteomes" id="UP000324241">
    <property type="component" value="Unassembled WGS sequence"/>
</dbReference>
<dbReference type="EC" id="3.2.1.6" evidence="4"/>
<keyword evidence="7" id="KW-0378">Hydrolase</keyword>
<evidence type="ECO:0000256" key="8">
    <source>
        <dbReference type="ARBA" id="ARBA00023001"/>
    </source>
</evidence>
<accession>A0A5M9M7G9</accession>
<dbReference type="GO" id="GO:0030245">
    <property type="term" value="P:cellulose catabolic process"/>
    <property type="evidence" value="ECO:0007669"/>
    <property type="project" value="UniProtKB-KW"/>
</dbReference>
<evidence type="ECO:0000256" key="2">
    <source>
        <dbReference type="ARBA" id="ARBA00004609"/>
    </source>
</evidence>
<dbReference type="GO" id="GO:0005886">
    <property type="term" value="C:plasma membrane"/>
    <property type="evidence" value="ECO:0007669"/>
    <property type="project" value="UniProtKB-SubCell"/>
</dbReference>
<feature type="signal peptide" evidence="12">
    <location>
        <begin position="1"/>
        <end position="18"/>
    </location>
</feature>
<keyword evidence="10" id="KW-0449">Lipoprotein</keyword>
<comment type="subcellular location">
    <subcellularLocation>
        <location evidence="2">Cell membrane</location>
        <topology evidence="2">Lipid-anchor</topology>
        <topology evidence="2">GPI-anchor</topology>
    </subcellularLocation>
</comment>
<evidence type="ECO:0000256" key="6">
    <source>
        <dbReference type="ARBA" id="ARBA00022622"/>
    </source>
</evidence>
<dbReference type="PANTHER" id="PTHR10963">
    <property type="entry name" value="GLYCOSYL HYDROLASE-RELATED"/>
    <property type="match status" value="1"/>
</dbReference>
<keyword evidence="6" id="KW-0336">GPI-anchor</keyword>
<dbReference type="GO" id="GO:0098552">
    <property type="term" value="C:side of membrane"/>
    <property type="evidence" value="ECO:0007669"/>
    <property type="project" value="UniProtKB-KW"/>
</dbReference>
<evidence type="ECO:0000313" key="14">
    <source>
        <dbReference type="EMBL" id="KAA8641536.1"/>
    </source>
</evidence>
<dbReference type="CDD" id="cd02181">
    <property type="entry name" value="GH16_fungal_Lam16A_glucanase"/>
    <property type="match status" value="1"/>
</dbReference>
<evidence type="ECO:0000256" key="12">
    <source>
        <dbReference type="SAM" id="SignalP"/>
    </source>
</evidence>
<evidence type="ECO:0000256" key="10">
    <source>
        <dbReference type="ARBA" id="ARBA00023288"/>
    </source>
</evidence>
<name>A0A5M9M7G9_9EURO</name>
<evidence type="ECO:0000313" key="15">
    <source>
        <dbReference type="Proteomes" id="UP000324241"/>
    </source>
</evidence>
<sequence>MISSSNIWFLILAAVSQASYELQDDFGTSASFFDHFTFFTDADPTHGFVHYVDRATAEQSGLIGVRDQMLYVRADHTNVSPSSGRPSVRLTSIDQYQHGLFVLDLAHMPGGICGTWPAFWMVGANWPEKGEIDIIEGANQQTNNMMTLHSLKDCSVDNEGFSGTLISSDCFYEAPTQHYNAGCSIDAPSNRSFGMGFNEEGGGVYAVEWTEIGIKMWFFPRGQIPSDLACGSESIDPKSWGRPTAMFKGKCDFPSHFGPQQIVINTAFCGDWAGQVWGTSDCARLGSTCEDYVANNPSAFTDAYWQIRSLKTYQRSKA</sequence>
<evidence type="ECO:0000256" key="1">
    <source>
        <dbReference type="ARBA" id="ARBA00000124"/>
    </source>
</evidence>
<proteinExistence type="inferred from homology"/>
<reference evidence="14 15" key="1">
    <citation type="submission" date="2019-08" db="EMBL/GenBank/DDBJ databases">
        <title>The genome sequence of a newly discovered highly antifungal drug resistant Aspergillus species, Aspergillus tanneri NIH 1004.</title>
        <authorList>
            <person name="Mounaud S."/>
            <person name="Singh I."/>
            <person name="Joardar V."/>
            <person name="Pakala S."/>
            <person name="Pakala S."/>
            <person name="Venepally P."/>
            <person name="Chung J.K."/>
            <person name="Losada L."/>
            <person name="Nierman W.C."/>
        </authorList>
    </citation>
    <scope>NUCLEOTIDE SEQUENCE [LARGE SCALE GENOMIC DNA]</scope>
    <source>
        <strain evidence="14 15">NIH1004</strain>
    </source>
</reference>
<evidence type="ECO:0000256" key="7">
    <source>
        <dbReference type="ARBA" id="ARBA00022801"/>
    </source>
</evidence>
<evidence type="ECO:0000256" key="9">
    <source>
        <dbReference type="ARBA" id="ARBA00023136"/>
    </source>
</evidence>
<organism evidence="14 15">
    <name type="scientific">Aspergillus tanneri</name>
    <dbReference type="NCBI Taxonomy" id="1220188"/>
    <lineage>
        <taxon>Eukaryota</taxon>
        <taxon>Fungi</taxon>
        <taxon>Dikarya</taxon>
        <taxon>Ascomycota</taxon>
        <taxon>Pezizomycotina</taxon>
        <taxon>Eurotiomycetes</taxon>
        <taxon>Eurotiomycetidae</taxon>
        <taxon>Eurotiales</taxon>
        <taxon>Aspergillaceae</taxon>
        <taxon>Aspergillus</taxon>
        <taxon>Aspergillus subgen. Circumdati</taxon>
    </lineage>
</organism>
<keyword evidence="5" id="KW-1003">Cell membrane</keyword>
<dbReference type="InterPro" id="IPR013320">
    <property type="entry name" value="ConA-like_dom_sf"/>
</dbReference>
<dbReference type="GeneID" id="54334373"/>
<dbReference type="Pfam" id="PF26113">
    <property type="entry name" value="GH16_XgeA"/>
    <property type="match status" value="1"/>
</dbReference>
<dbReference type="EMBL" id="QUQM01000009">
    <property type="protein sequence ID" value="KAA8641536.1"/>
    <property type="molecule type" value="Genomic_DNA"/>
</dbReference>
<comment type="catalytic activity">
    <reaction evidence="1">
        <text>Endohydrolysis of (1-&gt;3)- or (1-&gt;4)-linkages in beta-D-glucans when the glucose residue whose reducing group is involved in the linkage to be hydrolyzed is itself substituted at C-3.</text>
        <dbReference type="EC" id="3.2.1.6"/>
    </reaction>
</comment>
<keyword evidence="11" id="KW-0326">Glycosidase</keyword>
<feature type="domain" description="GH16" evidence="13">
    <location>
        <begin position="13"/>
        <end position="301"/>
    </location>
</feature>
<keyword evidence="6" id="KW-0325">Glycoprotein</keyword>
<comment type="similarity">
    <text evidence="3">Belongs to the glycosyl hydrolase 16 family.</text>
</comment>